<dbReference type="Proteomes" id="UP000033092">
    <property type="component" value="Chromosome"/>
</dbReference>
<sequence>MYGSLSVTVDLEDWYHIPSVCSSPFSVYRNVDEFFKNWNGRYDFLSEPTKRVLNLLDEFNINATFFVVADTIEHYPGLVELIVDRGHELACHGLNHACKIDPKTKRPLMSVEEFEQRTLVAKKMLEKISGEKLVGYRAPNALVGGWMVDSLEKMGFKYDSSVSVNSFYNKTDSALRNVSSFPYYPEENELEASSDRNFIEFPWAYCQHGLKFPSSGGPMLRFLGSSFILDGLTQSLKRGHTIFYFHPLDISCARFPSLGNRRPFYWCIKGRLVEERIRHVLGKMSEVEKICLRDYSGVSCV</sequence>
<organism evidence="2 3">
    <name type="scientific">Methanosarcina siciliae HI350</name>
    <dbReference type="NCBI Taxonomy" id="1434119"/>
    <lineage>
        <taxon>Archaea</taxon>
        <taxon>Methanobacteriati</taxon>
        <taxon>Methanobacteriota</taxon>
        <taxon>Stenosarchaea group</taxon>
        <taxon>Methanomicrobia</taxon>
        <taxon>Methanosarcinales</taxon>
        <taxon>Methanosarcinaceae</taxon>
        <taxon>Methanosarcina</taxon>
    </lineage>
</organism>
<dbReference type="InterPro" id="IPR045235">
    <property type="entry name" value="PuuE_HpPgdA-like"/>
</dbReference>
<dbReference type="InterPro" id="IPR002509">
    <property type="entry name" value="NODB_dom"/>
</dbReference>
<dbReference type="PATRIC" id="fig|1434119.4.peg.4752"/>
<dbReference type="Gene3D" id="3.20.20.370">
    <property type="entry name" value="Glycoside hydrolase/deacetylase"/>
    <property type="match status" value="1"/>
</dbReference>
<dbReference type="GO" id="GO:0005975">
    <property type="term" value="P:carbohydrate metabolic process"/>
    <property type="evidence" value="ECO:0007669"/>
    <property type="project" value="InterPro"/>
</dbReference>
<dbReference type="InterPro" id="IPR011330">
    <property type="entry name" value="Glyco_hydro/deAcase_b/a-brl"/>
</dbReference>
<evidence type="ECO:0000259" key="1">
    <source>
        <dbReference type="PROSITE" id="PS51677"/>
    </source>
</evidence>
<dbReference type="CDD" id="cd10941">
    <property type="entry name" value="CE4_PuuE_HpPgdA_like_2"/>
    <property type="match status" value="1"/>
</dbReference>
<accession>A0A0E3LBT8</accession>
<dbReference type="HOGENOM" id="CLU_932580_0_0_2"/>
<name>A0A0E3LBT8_9EURY</name>
<dbReference type="GeneID" id="24862660"/>
<evidence type="ECO:0000313" key="2">
    <source>
        <dbReference type="EMBL" id="AKB34346.1"/>
    </source>
</evidence>
<evidence type="ECO:0000313" key="3">
    <source>
        <dbReference type="Proteomes" id="UP000033092"/>
    </source>
</evidence>
<dbReference type="RefSeq" id="WP_048174137.1">
    <property type="nucleotide sequence ID" value="NZ_CP009507.1"/>
</dbReference>
<dbReference type="PANTHER" id="PTHR47561:SF1">
    <property type="entry name" value="POLYSACCHARIDE DEACETYLASE FAMILY PROTEIN (AFU_ORTHOLOGUE AFUA_6G05030)"/>
    <property type="match status" value="1"/>
</dbReference>
<dbReference type="GO" id="GO:0016810">
    <property type="term" value="F:hydrolase activity, acting on carbon-nitrogen (but not peptide) bonds"/>
    <property type="evidence" value="ECO:0007669"/>
    <property type="project" value="InterPro"/>
</dbReference>
<protein>
    <submittedName>
        <fullName evidence="2">Polysaccharide deacetylase</fullName>
    </submittedName>
</protein>
<reference evidence="2 3" key="1">
    <citation type="submission" date="2014-07" db="EMBL/GenBank/DDBJ databases">
        <title>Methanogenic archaea and the global carbon cycle.</title>
        <authorList>
            <person name="Henriksen J.R."/>
            <person name="Luke J."/>
            <person name="Reinhart S."/>
            <person name="Benedict M.N."/>
            <person name="Youngblut N.D."/>
            <person name="Metcalf M.E."/>
            <person name="Whitaker R.J."/>
            <person name="Metcalf W.W."/>
        </authorList>
    </citation>
    <scope>NUCLEOTIDE SEQUENCE [LARGE SCALE GENOMIC DNA]</scope>
    <source>
        <strain evidence="2 3">HI350</strain>
    </source>
</reference>
<dbReference type="KEGG" id="msz:MSSIH_3656"/>
<dbReference type="Pfam" id="PF11959">
    <property type="entry name" value="DUF3473"/>
    <property type="match status" value="1"/>
</dbReference>
<gene>
    <name evidence="2" type="ORF">MSSIH_3656</name>
</gene>
<dbReference type="GeneID" id="41607848"/>
<dbReference type="EMBL" id="CP009507">
    <property type="protein sequence ID" value="AKB34346.1"/>
    <property type="molecule type" value="Genomic_DNA"/>
</dbReference>
<feature type="domain" description="NodB homology" evidence="1">
    <location>
        <begin position="36"/>
        <end position="301"/>
    </location>
</feature>
<dbReference type="AlphaFoldDB" id="A0A0E3LBT8"/>
<dbReference type="InterPro" id="IPR022560">
    <property type="entry name" value="DUF3473"/>
</dbReference>
<proteinExistence type="predicted"/>
<dbReference type="Pfam" id="PF01522">
    <property type="entry name" value="Polysacc_deac_1"/>
    <property type="match status" value="1"/>
</dbReference>
<dbReference type="SUPFAM" id="SSF88713">
    <property type="entry name" value="Glycoside hydrolase/deacetylase"/>
    <property type="match status" value="1"/>
</dbReference>
<dbReference type="PROSITE" id="PS51677">
    <property type="entry name" value="NODB"/>
    <property type="match status" value="1"/>
</dbReference>
<dbReference type="PANTHER" id="PTHR47561">
    <property type="entry name" value="POLYSACCHARIDE DEACETYLASE FAMILY PROTEIN (AFU_ORTHOLOGUE AFUA_6G05030)"/>
    <property type="match status" value="1"/>
</dbReference>